<evidence type="ECO:0000313" key="1">
    <source>
        <dbReference type="EMBL" id="KAK5100076.1"/>
    </source>
</evidence>
<organism evidence="1 2">
    <name type="scientific">Lithohypha guttulata</name>
    <dbReference type="NCBI Taxonomy" id="1690604"/>
    <lineage>
        <taxon>Eukaryota</taxon>
        <taxon>Fungi</taxon>
        <taxon>Dikarya</taxon>
        <taxon>Ascomycota</taxon>
        <taxon>Pezizomycotina</taxon>
        <taxon>Eurotiomycetes</taxon>
        <taxon>Chaetothyriomycetidae</taxon>
        <taxon>Chaetothyriales</taxon>
        <taxon>Trichomeriaceae</taxon>
        <taxon>Lithohypha</taxon>
    </lineage>
</organism>
<dbReference type="EMBL" id="JAVRRG010000008">
    <property type="protein sequence ID" value="KAK5100076.1"/>
    <property type="molecule type" value="Genomic_DNA"/>
</dbReference>
<evidence type="ECO:0000313" key="2">
    <source>
        <dbReference type="Proteomes" id="UP001345013"/>
    </source>
</evidence>
<dbReference type="Proteomes" id="UP001345013">
    <property type="component" value="Unassembled WGS sequence"/>
</dbReference>
<proteinExistence type="predicted"/>
<comment type="caution">
    <text evidence="1">The sequence shown here is derived from an EMBL/GenBank/DDBJ whole genome shotgun (WGS) entry which is preliminary data.</text>
</comment>
<accession>A0ABR0KLY0</accession>
<reference evidence="1 2" key="1">
    <citation type="submission" date="2023-08" db="EMBL/GenBank/DDBJ databases">
        <title>Black Yeasts Isolated from many extreme environments.</title>
        <authorList>
            <person name="Coleine C."/>
            <person name="Stajich J.E."/>
            <person name="Selbmann L."/>
        </authorList>
    </citation>
    <scope>NUCLEOTIDE SEQUENCE [LARGE SCALE GENOMIC DNA]</scope>
    <source>
        <strain evidence="1 2">CCFEE 5885</strain>
    </source>
</reference>
<protein>
    <submittedName>
        <fullName evidence="1">Uncharacterized protein</fullName>
    </submittedName>
</protein>
<keyword evidence="2" id="KW-1185">Reference proteome</keyword>
<name>A0ABR0KLY0_9EURO</name>
<gene>
    <name evidence="1" type="ORF">LTR24_001141</name>
</gene>
<sequence>MVEMLIVSLAAFIRRPSRILDLPLSRLRIVRINHETVLNLFVVKDRTADDVADAWLGEAAPMYKGVIQRDMQTALQDPTTLEQFSGIELQAVWKVIGMPRLSEDKGFILYMYFNIKAVGHHVECVVAGTEKVLVGTRTEILQSR</sequence>